<dbReference type="RefSeq" id="WP_165840608.1">
    <property type="nucleotide sequence ID" value="NZ_AZSP01000006.1"/>
</dbReference>
<evidence type="ECO:0000313" key="4">
    <source>
        <dbReference type="EMBL" id="PVE14109.1"/>
    </source>
</evidence>
<proteinExistence type="predicted"/>
<dbReference type="AlphaFoldDB" id="A0A2T7TG35"/>
<dbReference type="InterPro" id="IPR052016">
    <property type="entry name" value="Bact_Sigma-Reg"/>
</dbReference>
<dbReference type="PANTHER" id="PTHR43156:SF2">
    <property type="entry name" value="STAGE II SPORULATION PROTEIN E"/>
    <property type="match status" value="1"/>
</dbReference>
<dbReference type="SMART" id="SM00331">
    <property type="entry name" value="PP2C_SIG"/>
    <property type="match status" value="1"/>
</dbReference>
<keyword evidence="2" id="KW-1133">Transmembrane helix</keyword>
<dbReference type="EMBL" id="AZSP01000006">
    <property type="protein sequence ID" value="PVE14109.1"/>
    <property type="molecule type" value="Genomic_DNA"/>
</dbReference>
<sequence>MALVCLAGLLGFDLLTSPNIRIGGLMVAVPALSATFLAPGEVLFVVLLTLLSVAVAAISNDTLGTEAFPVSFATVALISVASVVTASVRQRRERELAQSRWVATVMQDLLLRPLPRRLGPLSISSVYIAAEEEANIGGDVYAAAVTPGSVRVMVGDVQGKGLGAVEVVAYLLSAFRQAARNGTALAELPDFLDRSLRDELVDVQATSDDAPDSVSRRRALEGFVTAVIVEFREGEDVVRIANRGHPPPLLIRQDKVLPLDPMESALPLGLGDLGAGEHHVDTYELAVGDRLLLYTDGVIEARDATGRFYPLADRVARWTDRDSDEVLQAIQSDMLRHVGARPTDDVAMVAVQRMV</sequence>
<dbReference type="PANTHER" id="PTHR43156">
    <property type="entry name" value="STAGE II SPORULATION PROTEIN E-RELATED"/>
    <property type="match status" value="1"/>
</dbReference>
<evidence type="ECO:0000259" key="3">
    <source>
        <dbReference type="SMART" id="SM00331"/>
    </source>
</evidence>
<keyword evidence="1" id="KW-0378">Hydrolase</keyword>
<name>A0A2T7TG35_9ACTN</name>
<dbReference type="STRING" id="1440053.GCA_000718095_05239"/>
<keyword evidence="2" id="KW-0812">Transmembrane</keyword>
<feature type="transmembrane region" description="Helical" evidence="2">
    <location>
        <begin position="67"/>
        <end position="88"/>
    </location>
</feature>
<dbReference type="FunFam" id="3.60.40.10:FF:000058">
    <property type="entry name" value="Stage II sporulation protein E"/>
    <property type="match status" value="1"/>
</dbReference>
<feature type="domain" description="PPM-type phosphatase" evidence="3">
    <location>
        <begin position="121"/>
        <end position="353"/>
    </location>
</feature>
<gene>
    <name evidence="4" type="ORF">Y717_25150</name>
</gene>
<dbReference type="Proteomes" id="UP000245992">
    <property type="component" value="Unassembled WGS sequence"/>
</dbReference>
<protein>
    <recommendedName>
        <fullName evidence="3">PPM-type phosphatase domain-containing protein</fullName>
    </recommendedName>
</protein>
<dbReference type="SUPFAM" id="SSF81606">
    <property type="entry name" value="PP2C-like"/>
    <property type="match status" value="1"/>
</dbReference>
<dbReference type="InterPro" id="IPR001932">
    <property type="entry name" value="PPM-type_phosphatase-like_dom"/>
</dbReference>
<dbReference type="InterPro" id="IPR036457">
    <property type="entry name" value="PPM-type-like_dom_sf"/>
</dbReference>
<organism evidence="4 5">
    <name type="scientific">Streptomyces scopuliridis RB72</name>
    <dbReference type="NCBI Taxonomy" id="1440053"/>
    <lineage>
        <taxon>Bacteria</taxon>
        <taxon>Bacillati</taxon>
        <taxon>Actinomycetota</taxon>
        <taxon>Actinomycetes</taxon>
        <taxon>Kitasatosporales</taxon>
        <taxon>Streptomycetaceae</taxon>
        <taxon>Streptomyces</taxon>
    </lineage>
</organism>
<evidence type="ECO:0000313" key="5">
    <source>
        <dbReference type="Proteomes" id="UP000245992"/>
    </source>
</evidence>
<reference evidence="4 5" key="1">
    <citation type="submission" date="2013-12" db="EMBL/GenBank/DDBJ databases">
        <title>Annotated genome of Streptomyces scopuliridis.</title>
        <authorList>
            <person name="Olson J.B."/>
        </authorList>
    </citation>
    <scope>NUCLEOTIDE SEQUENCE [LARGE SCALE GENOMIC DNA]</scope>
    <source>
        <strain evidence="4 5">RB72</strain>
    </source>
</reference>
<comment type="caution">
    <text evidence="4">The sequence shown here is derived from an EMBL/GenBank/DDBJ whole genome shotgun (WGS) entry which is preliminary data.</text>
</comment>
<keyword evidence="5" id="KW-1185">Reference proteome</keyword>
<dbReference type="Gene3D" id="3.60.40.10">
    <property type="entry name" value="PPM-type phosphatase domain"/>
    <property type="match status" value="1"/>
</dbReference>
<accession>A0A2T7TG35</accession>
<evidence type="ECO:0000256" key="2">
    <source>
        <dbReference type="SAM" id="Phobius"/>
    </source>
</evidence>
<dbReference type="Pfam" id="PF07228">
    <property type="entry name" value="SpoIIE"/>
    <property type="match status" value="1"/>
</dbReference>
<evidence type="ECO:0000256" key="1">
    <source>
        <dbReference type="ARBA" id="ARBA00022801"/>
    </source>
</evidence>
<keyword evidence="2" id="KW-0472">Membrane</keyword>
<feature type="transmembrane region" description="Helical" evidence="2">
    <location>
        <begin position="43"/>
        <end position="60"/>
    </location>
</feature>
<dbReference type="GO" id="GO:0016791">
    <property type="term" value="F:phosphatase activity"/>
    <property type="evidence" value="ECO:0007669"/>
    <property type="project" value="TreeGrafter"/>
</dbReference>